<feature type="region of interest" description="Disordered" evidence="1">
    <location>
        <begin position="127"/>
        <end position="147"/>
    </location>
</feature>
<sequence length="221" mass="24106">MGLHSDGIRDDRRQRWKCPQTTGVPWINGAEKLECTRCKTCKTAAFKETVQQQAPSVYAKQQKGGASSQVTDVDRITKRMELRMQQMQATFFDNERKAWKRSSAQGKATEDSAPFDQYRKDVLEEEPTMREAGSISAKPPSTSTGDSAQLCDVEIALADLEEAVRAAGGGELVESLPKVLRGRLAEMVAKKARVAEPEGGEADAAAAPPDNPEAAKPLRLS</sequence>
<name>A0ABN9V9M0_9DINO</name>
<feature type="region of interest" description="Disordered" evidence="1">
    <location>
        <begin position="194"/>
        <end position="221"/>
    </location>
</feature>
<feature type="compositionally biased region" description="Low complexity" evidence="1">
    <location>
        <begin position="202"/>
        <end position="215"/>
    </location>
</feature>
<proteinExistence type="predicted"/>
<accession>A0ABN9V9M0</accession>
<evidence type="ECO:0000256" key="1">
    <source>
        <dbReference type="SAM" id="MobiDB-lite"/>
    </source>
</evidence>
<dbReference type="EMBL" id="CAUYUJ010016846">
    <property type="protein sequence ID" value="CAK0869412.1"/>
    <property type="molecule type" value="Genomic_DNA"/>
</dbReference>
<evidence type="ECO:0008006" key="4">
    <source>
        <dbReference type="Google" id="ProtNLM"/>
    </source>
</evidence>
<evidence type="ECO:0000313" key="2">
    <source>
        <dbReference type="EMBL" id="CAK0869412.1"/>
    </source>
</evidence>
<gene>
    <name evidence="2" type="ORF">PCOR1329_LOCUS55768</name>
</gene>
<reference evidence="2" key="1">
    <citation type="submission" date="2023-10" db="EMBL/GenBank/DDBJ databases">
        <authorList>
            <person name="Chen Y."/>
            <person name="Shah S."/>
            <person name="Dougan E. K."/>
            <person name="Thang M."/>
            <person name="Chan C."/>
        </authorList>
    </citation>
    <scope>NUCLEOTIDE SEQUENCE [LARGE SCALE GENOMIC DNA]</scope>
</reference>
<protein>
    <recommendedName>
        <fullName evidence="4">RanBP2-type domain-containing protein</fullName>
    </recommendedName>
</protein>
<keyword evidence="3" id="KW-1185">Reference proteome</keyword>
<organism evidence="2 3">
    <name type="scientific">Prorocentrum cordatum</name>
    <dbReference type="NCBI Taxonomy" id="2364126"/>
    <lineage>
        <taxon>Eukaryota</taxon>
        <taxon>Sar</taxon>
        <taxon>Alveolata</taxon>
        <taxon>Dinophyceae</taxon>
        <taxon>Prorocentrales</taxon>
        <taxon>Prorocentraceae</taxon>
        <taxon>Prorocentrum</taxon>
    </lineage>
</organism>
<dbReference type="Proteomes" id="UP001189429">
    <property type="component" value="Unassembled WGS sequence"/>
</dbReference>
<feature type="non-terminal residue" evidence="2">
    <location>
        <position position="221"/>
    </location>
</feature>
<comment type="caution">
    <text evidence="2">The sequence shown here is derived from an EMBL/GenBank/DDBJ whole genome shotgun (WGS) entry which is preliminary data.</text>
</comment>
<evidence type="ECO:0000313" key="3">
    <source>
        <dbReference type="Proteomes" id="UP001189429"/>
    </source>
</evidence>